<dbReference type="InterPro" id="IPR043129">
    <property type="entry name" value="ATPase_NBD"/>
</dbReference>
<keyword evidence="1" id="KW-0808">Transferase</keyword>
<dbReference type="EMBL" id="MPUH01000816">
    <property type="protein sequence ID" value="OMJ73515.1"/>
    <property type="molecule type" value="Genomic_DNA"/>
</dbReference>
<organism evidence="3 4">
    <name type="scientific">Stentor coeruleus</name>
    <dbReference type="NCBI Taxonomy" id="5963"/>
    <lineage>
        <taxon>Eukaryota</taxon>
        <taxon>Sar</taxon>
        <taxon>Alveolata</taxon>
        <taxon>Ciliophora</taxon>
        <taxon>Postciliodesmatophora</taxon>
        <taxon>Heterotrichea</taxon>
        <taxon>Heterotrichida</taxon>
        <taxon>Stentoridae</taxon>
        <taxon>Stentor</taxon>
    </lineage>
</organism>
<dbReference type="SUPFAM" id="SSF53067">
    <property type="entry name" value="Actin-like ATPase domain"/>
    <property type="match status" value="1"/>
</dbReference>
<dbReference type="OrthoDB" id="10251652at2759"/>
<dbReference type="GO" id="GO:0005536">
    <property type="term" value="F:D-glucose binding"/>
    <property type="evidence" value="ECO:0007669"/>
    <property type="project" value="InterPro"/>
</dbReference>
<dbReference type="Gene3D" id="3.30.420.40">
    <property type="match status" value="1"/>
</dbReference>
<evidence type="ECO:0000256" key="2">
    <source>
        <dbReference type="ARBA" id="ARBA00022777"/>
    </source>
</evidence>
<dbReference type="Gene3D" id="3.40.367.20">
    <property type="match status" value="1"/>
</dbReference>
<comment type="caution">
    <text evidence="3">The sequence shown here is derived from an EMBL/GenBank/DDBJ whole genome shotgun (WGS) entry which is preliminary data.</text>
</comment>
<evidence type="ECO:0000256" key="1">
    <source>
        <dbReference type="ARBA" id="ARBA00022679"/>
    </source>
</evidence>
<proteinExistence type="predicted"/>
<name>A0A1R2B9Z8_9CILI</name>
<dbReference type="Proteomes" id="UP000187209">
    <property type="component" value="Unassembled WGS sequence"/>
</dbReference>
<keyword evidence="4" id="KW-1185">Reference proteome</keyword>
<dbReference type="GO" id="GO:0004340">
    <property type="term" value="F:glucokinase activity"/>
    <property type="evidence" value="ECO:0007669"/>
    <property type="project" value="InterPro"/>
</dbReference>
<dbReference type="GO" id="GO:0005524">
    <property type="term" value="F:ATP binding"/>
    <property type="evidence" value="ECO:0007669"/>
    <property type="project" value="InterPro"/>
</dbReference>
<reference evidence="3 4" key="1">
    <citation type="submission" date="2016-11" db="EMBL/GenBank/DDBJ databases">
        <title>The macronuclear genome of Stentor coeruleus: a giant cell with tiny introns.</title>
        <authorList>
            <person name="Slabodnick M."/>
            <person name="Ruby J.G."/>
            <person name="Reiff S.B."/>
            <person name="Swart E.C."/>
            <person name="Gosai S."/>
            <person name="Prabakaran S."/>
            <person name="Witkowska E."/>
            <person name="Larue G.E."/>
            <person name="Fisher S."/>
            <person name="Freeman R.M."/>
            <person name="Gunawardena J."/>
            <person name="Chu W."/>
            <person name="Stover N.A."/>
            <person name="Gregory B.D."/>
            <person name="Nowacki M."/>
            <person name="Derisi J."/>
            <person name="Roy S.W."/>
            <person name="Marshall W.F."/>
            <person name="Sood P."/>
        </authorList>
    </citation>
    <scope>NUCLEOTIDE SEQUENCE [LARGE SCALE GENOMIC DNA]</scope>
    <source>
        <strain evidence="3">WM001</strain>
    </source>
</reference>
<dbReference type="Pfam" id="PF02685">
    <property type="entry name" value="Glucokinase"/>
    <property type="match status" value="1"/>
</dbReference>
<keyword evidence="2" id="KW-0418">Kinase</keyword>
<evidence type="ECO:0000313" key="3">
    <source>
        <dbReference type="EMBL" id="OMJ73515.1"/>
    </source>
</evidence>
<dbReference type="GO" id="GO:0006096">
    <property type="term" value="P:glycolytic process"/>
    <property type="evidence" value="ECO:0007669"/>
    <property type="project" value="InterPro"/>
</dbReference>
<dbReference type="PANTHER" id="PTHR47363">
    <property type="entry name" value="GLUCOKINASE"/>
    <property type="match status" value="1"/>
</dbReference>
<dbReference type="AlphaFoldDB" id="A0A1R2B9Z8"/>
<evidence type="ECO:0008006" key="5">
    <source>
        <dbReference type="Google" id="ProtNLM"/>
    </source>
</evidence>
<dbReference type="PANTHER" id="PTHR47363:SF1">
    <property type="entry name" value="GLUCOKINASE"/>
    <property type="match status" value="1"/>
</dbReference>
<protein>
    <recommendedName>
        <fullName evidence="5">Glucokinase</fullName>
    </recommendedName>
</protein>
<sequence length="170" mass="19862">MMNLVQTEKEYEHFRPCEGVSVEVCMAGVGAFHIYDFFRQKYPEMARPEFDEIWESNKNERLKNMMIEGFSGRDELCKKSVNFWLQILAYECGSLIAKNLPFGGLYLIGGLVTKNYEFILANREHFYNCLVTKPRHVSDVIRKIPFYVVKHEDVGMLGTVWWAKKFLGLS</sequence>
<gene>
    <name evidence="3" type="ORF">SteCoe_27776</name>
</gene>
<evidence type="ECO:0000313" key="4">
    <source>
        <dbReference type="Proteomes" id="UP000187209"/>
    </source>
</evidence>
<accession>A0A1R2B9Z8</accession>
<dbReference type="InterPro" id="IPR003836">
    <property type="entry name" value="Glucokinase"/>
</dbReference>